<evidence type="ECO:0008006" key="3">
    <source>
        <dbReference type="Google" id="ProtNLM"/>
    </source>
</evidence>
<proteinExistence type="predicted"/>
<name>A0A498CE96_9GAMM</name>
<dbReference type="RefSeq" id="WP_121442055.1">
    <property type="nucleotide sequence ID" value="NZ_RCDA01000001.1"/>
</dbReference>
<dbReference type="Proteomes" id="UP000275461">
    <property type="component" value="Unassembled WGS sequence"/>
</dbReference>
<protein>
    <recommendedName>
        <fullName evidence="3">PqqD family protein of HPr-rel-A system</fullName>
    </recommendedName>
</protein>
<reference evidence="1 2" key="1">
    <citation type="submission" date="2018-10" db="EMBL/GenBank/DDBJ databases">
        <title>Genomic Encyclopedia of Type Strains, Phase IV (KMG-IV): sequencing the most valuable type-strain genomes for metagenomic binning, comparative biology and taxonomic classification.</title>
        <authorList>
            <person name="Goeker M."/>
        </authorList>
    </citation>
    <scope>NUCLEOTIDE SEQUENCE [LARGE SCALE GENOMIC DNA]</scope>
    <source>
        <strain evidence="1 2">DSM 12769</strain>
    </source>
</reference>
<dbReference type="AlphaFoldDB" id="A0A498CE96"/>
<evidence type="ECO:0000313" key="2">
    <source>
        <dbReference type="Proteomes" id="UP000275461"/>
    </source>
</evidence>
<evidence type="ECO:0000313" key="1">
    <source>
        <dbReference type="EMBL" id="RLK51660.1"/>
    </source>
</evidence>
<gene>
    <name evidence="1" type="ORF">DFR31_1605</name>
</gene>
<sequence>MQDAVRLQDWALAPETEYRFCDDLVLAFHAGTGDTLVLAGAGAELLTLLDRPSADHPDTPEPALPAPADCQEALEALRDAGLIQPRAQA</sequence>
<dbReference type="EMBL" id="RCDA01000001">
    <property type="protein sequence ID" value="RLK51660.1"/>
    <property type="molecule type" value="Genomic_DNA"/>
</dbReference>
<comment type="caution">
    <text evidence="1">The sequence shown here is derived from an EMBL/GenBank/DDBJ whole genome shotgun (WGS) entry which is preliminary data.</text>
</comment>
<keyword evidence="2" id="KW-1185">Reference proteome</keyword>
<organism evidence="1 2">
    <name type="scientific">Alkalispirillum mobile</name>
    <dbReference type="NCBI Taxonomy" id="85925"/>
    <lineage>
        <taxon>Bacteria</taxon>
        <taxon>Pseudomonadati</taxon>
        <taxon>Pseudomonadota</taxon>
        <taxon>Gammaproteobacteria</taxon>
        <taxon>Chromatiales</taxon>
        <taxon>Ectothiorhodospiraceae</taxon>
        <taxon>Alkalispirillum</taxon>
    </lineage>
</organism>
<accession>A0A498CE96</accession>